<dbReference type="Proteomes" id="UP001149079">
    <property type="component" value="Unassembled WGS sequence"/>
</dbReference>
<dbReference type="OrthoDB" id="4364651at2759"/>
<dbReference type="EMBL" id="JAPQKL010000001">
    <property type="protein sequence ID" value="KAJ5146528.1"/>
    <property type="molecule type" value="Genomic_DNA"/>
</dbReference>
<dbReference type="PROSITE" id="PS50097">
    <property type="entry name" value="BTB"/>
    <property type="match status" value="1"/>
</dbReference>
<feature type="compositionally biased region" description="Low complexity" evidence="1">
    <location>
        <begin position="642"/>
        <end position="670"/>
    </location>
</feature>
<feature type="compositionally biased region" description="Polar residues" evidence="1">
    <location>
        <begin position="357"/>
        <end position="368"/>
    </location>
</feature>
<feature type="region of interest" description="Disordered" evidence="1">
    <location>
        <begin position="320"/>
        <end position="343"/>
    </location>
</feature>
<evidence type="ECO:0000313" key="4">
    <source>
        <dbReference type="Proteomes" id="UP001149079"/>
    </source>
</evidence>
<feature type="region of interest" description="Disordered" evidence="1">
    <location>
        <begin position="617"/>
        <end position="682"/>
    </location>
</feature>
<keyword evidence="4" id="KW-1185">Reference proteome</keyword>
<gene>
    <name evidence="3" type="ORF">N7515_001092</name>
</gene>
<evidence type="ECO:0000256" key="1">
    <source>
        <dbReference type="SAM" id="MobiDB-lite"/>
    </source>
</evidence>
<comment type="caution">
    <text evidence="3">The sequence shown here is derived from an EMBL/GenBank/DDBJ whole genome shotgun (WGS) entry which is preliminary data.</text>
</comment>
<name>A0A9W9LC49_9EURO</name>
<proteinExistence type="predicted"/>
<reference evidence="3" key="2">
    <citation type="journal article" date="2023" name="IMA Fungus">
        <title>Comparative genomic study of the Penicillium genus elucidates a diverse pangenome and 15 lateral gene transfer events.</title>
        <authorList>
            <person name="Petersen C."/>
            <person name="Sorensen T."/>
            <person name="Nielsen M.R."/>
            <person name="Sondergaard T.E."/>
            <person name="Sorensen J.L."/>
            <person name="Fitzpatrick D.A."/>
            <person name="Frisvad J.C."/>
            <person name="Nielsen K.L."/>
        </authorList>
    </citation>
    <scope>NUCLEOTIDE SEQUENCE</scope>
    <source>
        <strain evidence="3">IBT 22155</strain>
    </source>
</reference>
<accession>A0A9W9LC49</accession>
<feature type="compositionally biased region" description="Low complexity" evidence="1">
    <location>
        <begin position="324"/>
        <end position="340"/>
    </location>
</feature>
<feature type="domain" description="BTB" evidence="2">
    <location>
        <begin position="42"/>
        <end position="110"/>
    </location>
</feature>
<reference evidence="3" key="1">
    <citation type="submission" date="2022-11" db="EMBL/GenBank/DDBJ databases">
        <authorList>
            <person name="Petersen C."/>
        </authorList>
    </citation>
    <scope>NUCLEOTIDE SEQUENCE</scope>
    <source>
        <strain evidence="3">IBT 22155</strain>
    </source>
</reference>
<dbReference type="GeneID" id="81401006"/>
<feature type="compositionally biased region" description="Low complexity" evidence="1">
    <location>
        <begin position="395"/>
        <end position="408"/>
    </location>
</feature>
<dbReference type="InterPro" id="IPR000210">
    <property type="entry name" value="BTB/POZ_dom"/>
</dbReference>
<evidence type="ECO:0000313" key="3">
    <source>
        <dbReference type="EMBL" id="KAJ5146528.1"/>
    </source>
</evidence>
<evidence type="ECO:0000259" key="2">
    <source>
        <dbReference type="PROSITE" id="PS50097"/>
    </source>
</evidence>
<dbReference type="AlphaFoldDB" id="A0A9W9LC49"/>
<organism evidence="3 4">
    <name type="scientific">Penicillium bovifimosum</name>
    <dbReference type="NCBI Taxonomy" id="126998"/>
    <lineage>
        <taxon>Eukaryota</taxon>
        <taxon>Fungi</taxon>
        <taxon>Dikarya</taxon>
        <taxon>Ascomycota</taxon>
        <taxon>Pezizomycotina</taxon>
        <taxon>Eurotiomycetes</taxon>
        <taxon>Eurotiomycetidae</taxon>
        <taxon>Eurotiales</taxon>
        <taxon>Aspergillaceae</taxon>
        <taxon>Penicillium</taxon>
    </lineage>
</organism>
<feature type="region of interest" description="Disordered" evidence="1">
    <location>
        <begin position="357"/>
        <end position="412"/>
    </location>
</feature>
<sequence>MAPRHCPAHAGLPRVWLGWGELGNRKAQLERTRKEYLTTHAPDFILLHPDSRRKSWGVHLDVIRQSTPWFDHRIDVTRNRQTMILPDLVRYEQIPSLLHFFYTGDYSVDEDDMSYYSAPPCNYGCVTCPQICQLLRVHLAMFQTALLLRITDLQALAFRRFRDLMDSAPIYVLRFAVHAVYSRRPIPDRTDFSITGLKSITDYRPELVLPAILRYCGYYRLNPARVRSRSRAPKERGEEEFADLRRRCPKFDAHMSKGLWLDMIDITVPTILFPGQSEPIRSLHPYLHASLPPRLVDPQRSNYQYVTYLQPLPFRPFSEQELTGSAAPPCASSGSSPSAPLEQGEPLTITEAINLTTEPDLTTEQSQDLNDDDRSLFGTPRETVETLPEVDDAAPVDTAPVDTAPVDTNEPDWRQSADWTGADLPDIDFSQLLDGSAQPAVLFDWPQPASSTELDLGNMDFTQLLDDGSADLPDGTSFDWMNPTDVDFTQFLKSDAFQTTDTLGVSDGTLFDYPMPAASTDEPTQLLTDDALDTLFTDSFCLDLPMDMNLDLSNQNSIDTAVQPDTDFTGLQPQSQYEPMDLSFLPATGASGFPQEVQFLPETHLTQPRASVIPQYNMHPRTFTPSTVSSAKARRDSRIRRSTVTSTRHASVSSYRTSAPASSSRYNLRNRSLKVRTADLEE</sequence>
<protein>
    <recommendedName>
        <fullName evidence="2">BTB domain-containing protein</fullName>
    </recommendedName>
</protein>
<dbReference type="RefSeq" id="XP_056527002.1">
    <property type="nucleotide sequence ID" value="XM_056661836.1"/>
</dbReference>